<dbReference type="STRING" id="579105.SAMN04488096_11047"/>
<dbReference type="GO" id="GO:0000166">
    <property type="term" value="F:nucleotide binding"/>
    <property type="evidence" value="ECO:0007669"/>
    <property type="project" value="UniProtKB-KW"/>
</dbReference>
<reference evidence="6 7" key="1">
    <citation type="submission" date="2016-11" db="EMBL/GenBank/DDBJ databases">
        <authorList>
            <person name="Jaros S."/>
            <person name="Januszkiewicz K."/>
            <person name="Wedrychowicz H."/>
        </authorList>
    </citation>
    <scope>NUCLEOTIDE SEQUENCE [LARGE SCALE GENOMIC DNA]</scope>
    <source>
        <strain evidence="6 7">DSM 21425</strain>
    </source>
</reference>
<keyword evidence="5" id="KW-0460">Magnesium</keyword>
<dbReference type="InterPro" id="IPR042109">
    <property type="entry name" value="Adenylosuccinate_synth_dom1"/>
</dbReference>
<keyword evidence="3" id="KW-0547">Nucleotide-binding</keyword>
<dbReference type="Pfam" id="PF00709">
    <property type="entry name" value="Adenylsucc_synt"/>
    <property type="match status" value="1"/>
</dbReference>
<dbReference type="GO" id="GO:0046040">
    <property type="term" value="P:IMP metabolic process"/>
    <property type="evidence" value="ECO:0007669"/>
    <property type="project" value="TreeGrafter"/>
</dbReference>
<dbReference type="Proteomes" id="UP000184225">
    <property type="component" value="Unassembled WGS sequence"/>
</dbReference>
<evidence type="ECO:0000313" key="6">
    <source>
        <dbReference type="EMBL" id="SHJ19623.1"/>
    </source>
</evidence>
<dbReference type="SMART" id="SM00788">
    <property type="entry name" value="Adenylsucc_synt"/>
    <property type="match status" value="1"/>
</dbReference>
<dbReference type="AlphaFoldDB" id="A0A1M6HBX0"/>
<evidence type="ECO:0000256" key="4">
    <source>
        <dbReference type="ARBA" id="ARBA00022755"/>
    </source>
</evidence>
<dbReference type="InterPro" id="IPR027417">
    <property type="entry name" value="P-loop_NTPase"/>
</dbReference>
<keyword evidence="1" id="KW-0436">Ligase</keyword>
<accession>A0A1M6HBX0</accession>
<dbReference type="GO" id="GO:0046872">
    <property type="term" value="F:metal ion binding"/>
    <property type="evidence" value="ECO:0007669"/>
    <property type="project" value="UniProtKB-KW"/>
</dbReference>
<dbReference type="InterPro" id="IPR001114">
    <property type="entry name" value="Adenylosuccinate_synthetase"/>
</dbReference>
<dbReference type="GO" id="GO:0005737">
    <property type="term" value="C:cytoplasm"/>
    <property type="evidence" value="ECO:0007669"/>
    <property type="project" value="TreeGrafter"/>
</dbReference>
<gene>
    <name evidence="6" type="ORF">SAMN04488096_11047</name>
</gene>
<dbReference type="InterPro" id="IPR042110">
    <property type="entry name" value="Adenylosuccinate_synth_dom2"/>
</dbReference>
<keyword evidence="4" id="KW-0658">Purine biosynthesis</keyword>
<dbReference type="RefSeq" id="WP_073153399.1">
    <property type="nucleotide sequence ID" value="NZ_FQYY01000010.1"/>
</dbReference>
<evidence type="ECO:0000256" key="5">
    <source>
        <dbReference type="ARBA" id="ARBA00022842"/>
    </source>
</evidence>
<dbReference type="Gene3D" id="1.10.300.10">
    <property type="entry name" value="Adenylosuccinate Synthetase, subunit A, domain 2"/>
    <property type="match status" value="1"/>
</dbReference>
<evidence type="ECO:0000256" key="1">
    <source>
        <dbReference type="ARBA" id="ARBA00022598"/>
    </source>
</evidence>
<name>A0A1M6HBX0_9FLAO</name>
<dbReference type="EMBL" id="FQYY01000010">
    <property type="protein sequence ID" value="SHJ19623.1"/>
    <property type="molecule type" value="Genomic_DNA"/>
</dbReference>
<proteinExistence type="predicted"/>
<keyword evidence="2" id="KW-0479">Metal-binding</keyword>
<dbReference type="OrthoDB" id="3959406at2"/>
<keyword evidence="7" id="KW-1185">Reference proteome</keyword>
<evidence type="ECO:0000256" key="3">
    <source>
        <dbReference type="ARBA" id="ARBA00022741"/>
    </source>
</evidence>
<organism evidence="6 7">
    <name type="scientific">Mesonia phycicola</name>
    <dbReference type="NCBI Taxonomy" id="579105"/>
    <lineage>
        <taxon>Bacteria</taxon>
        <taxon>Pseudomonadati</taxon>
        <taxon>Bacteroidota</taxon>
        <taxon>Flavobacteriia</taxon>
        <taxon>Flavobacteriales</taxon>
        <taxon>Flavobacteriaceae</taxon>
        <taxon>Mesonia</taxon>
    </lineage>
</organism>
<evidence type="ECO:0000313" key="7">
    <source>
        <dbReference type="Proteomes" id="UP000184225"/>
    </source>
</evidence>
<evidence type="ECO:0000256" key="2">
    <source>
        <dbReference type="ARBA" id="ARBA00022723"/>
    </source>
</evidence>
<protein>
    <submittedName>
        <fullName evidence="6">Adenylosuccinate synthase</fullName>
    </submittedName>
</protein>
<dbReference type="Gene3D" id="3.40.440.10">
    <property type="entry name" value="Adenylosuccinate Synthetase, subunit A, domain 1"/>
    <property type="match status" value="1"/>
</dbReference>
<dbReference type="PANTHER" id="PTHR11846:SF0">
    <property type="entry name" value="ADENYLOSUCCINATE SYNTHETASE"/>
    <property type="match status" value="1"/>
</dbReference>
<dbReference type="SUPFAM" id="SSF52540">
    <property type="entry name" value="P-loop containing nucleoside triphosphate hydrolases"/>
    <property type="match status" value="1"/>
</dbReference>
<dbReference type="GO" id="GO:0004019">
    <property type="term" value="F:adenylosuccinate synthase activity"/>
    <property type="evidence" value="ECO:0007669"/>
    <property type="project" value="InterPro"/>
</dbReference>
<sequence length="378" mass="42974">MPKCSLVIDLGFGDAGKGLTTDFLVSQHPEESLVVRFSGGHQIGHTVTTEVLTHTFSNFGSGSLLGVPTYYSEHTTLFPPAIVDEGNFLKTYQPKLYVHPLAMITTFYDIAYNRAIEKQQQHGSCGLGFGTTIARNKDEVYLYANDLQFQWVLQQRLQSIKTYYKTQLEHQPKAVQDYYKNELKDYNEAYFLESCKSLQPFYNVAALSQLASKFEHFIFEGSQGILLDTQHGFHPHTTWSYTTSKNAVQQITSHLKTISEIDIYYVTRCYQTRHGSGPMAETEPVTLQNNENEANVTNEFQGVFRTQALATELLNYALSCDAIHHQNLQSNKHLVITCLDQLPRFSYANLIQKVNTNFKTVYGSYGPKRQDIKKLSLQ</sequence>
<dbReference type="PANTHER" id="PTHR11846">
    <property type="entry name" value="ADENYLOSUCCINATE SYNTHETASE"/>
    <property type="match status" value="1"/>
</dbReference>
<dbReference type="GO" id="GO:0044208">
    <property type="term" value="P:'de novo' AMP biosynthetic process"/>
    <property type="evidence" value="ECO:0007669"/>
    <property type="project" value="TreeGrafter"/>
</dbReference>